<keyword evidence="1" id="KW-0862">Zinc</keyword>
<dbReference type="PROSITE" id="PS50238">
    <property type="entry name" value="RHOGAP"/>
    <property type="match status" value="1"/>
</dbReference>
<evidence type="ECO:0000313" key="5">
    <source>
        <dbReference type="EMBL" id="CAF1121051.1"/>
    </source>
</evidence>
<dbReference type="InterPro" id="IPR001164">
    <property type="entry name" value="ArfGAP_dom"/>
</dbReference>
<dbReference type="PANTHER" id="PTHR45899:SF2">
    <property type="entry name" value="RHO GTPASE ACTIVATING PROTEIN AT 15B, ISOFORM C"/>
    <property type="match status" value="1"/>
</dbReference>
<dbReference type="GO" id="GO:0005547">
    <property type="term" value="F:phosphatidylinositol-3,4,5-trisphosphate binding"/>
    <property type="evidence" value="ECO:0007669"/>
    <property type="project" value="TreeGrafter"/>
</dbReference>
<feature type="domain" description="Rho-GAP" evidence="4">
    <location>
        <begin position="656"/>
        <end position="867"/>
    </location>
</feature>
<evidence type="ECO:0000313" key="6">
    <source>
        <dbReference type="Proteomes" id="UP000663889"/>
    </source>
</evidence>
<evidence type="ECO:0000256" key="1">
    <source>
        <dbReference type="PROSITE-ProRule" id="PRU00288"/>
    </source>
</evidence>
<dbReference type="GO" id="GO:0005096">
    <property type="term" value="F:GTPase activator activity"/>
    <property type="evidence" value="ECO:0007669"/>
    <property type="project" value="InterPro"/>
</dbReference>
<evidence type="ECO:0000259" key="4">
    <source>
        <dbReference type="PROSITE" id="PS50238"/>
    </source>
</evidence>
<proteinExistence type="predicted"/>
<name>A0A814QKW3_9BILA</name>
<feature type="region of interest" description="Disordered" evidence="2">
    <location>
        <begin position="52"/>
        <end position="71"/>
    </location>
</feature>
<evidence type="ECO:0000256" key="2">
    <source>
        <dbReference type="SAM" id="MobiDB-lite"/>
    </source>
</evidence>
<dbReference type="SMART" id="SM00324">
    <property type="entry name" value="RhoGAP"/>
    <property type="match status" value="1"/>
</dbReference>
<accession>A0A814QKW3</accession>
<dbReference type="AlphaFoldDB" id="A0A814QKW3"/>
<dbReference type="Gene3D" id="1.10.555.10">
    <property type="entry name" value="Rho GTPase activation protein"/>
    <property type="match status" value="1"/>
</dbReference>
<dbReference type="InterPro" id="IPR052227">
    <property type="entry name" value="Arf-Rho-GAP_ANK-PH_domain"/>
</dbReference>
<dbReference type="InterPro" id="IPR008936">
    <property type="entry name" value="Rho_GTPase_activation_prot"/>
</dbReference>
<comment type="caution">
    <text evidence="5">The sequence shown here is derived from an EMBL/GenBank/DDBJ whole genome shotgun (WGS) entry which is preliminary data.</text>
</comment>
<dbReference type="PANTHER" id="PTHR45899">
    <property type="entry name" value="RHO GTPASE ACTIVATING PROTEIN AT 15B, ISOFORM C"/>
    <property type="match status" value="1"/>
</dbReference>
<dbReference type="SUPFAM" id="SSF57863">
    <property type="entry name" value="ArfGap/RecO-like zinc finger"/>
    <property type="match status" value="1"/>
</dbReference>
<dbReference type="InterPro" id="IPR038508">
    <property type="entry name" value="ArfGAP_dom_sf"/>
</dbReference>
<dbReference type="Gene3D" id="3.10.20.90">
    <property type="entry name" value="Phosphatidylinositol 3-kinase Catalytic Subunit, Chain A, domain 1"/>
    <property type="match status" value="1"/>
</dbReference>
<dbReference type="SMART" id="SM00105">
    <property type="entry name" value="ArfGap"/>
    <property type="match status" value="1"/>
</dbReference>
<keyword evidence="1" id="KW-0479">Metal-binding</keyword>
<dbReference type="Pfam" id="PF00620">
    <property type="entry name" value="RhoGAP"/>
    <property type="match status" value="1"/>
</dbReference>
<dbReference type="PROSITE" id="PS50115">
    <property type="entry name" value="ARFGAP"/>
    <property type="match status" value="1"/>
</dbReference>
<dbReference type="Proteomes" id="UP000663889">
    <property type="component" value="Unassembled WGS sequence"/>
</dbReference>
<keyword evidence="1" id="KW-0863">Zinc-finger</keyword>
<feature type="region of interest" description="Disordered" evidence="2">
    <location>
        <begin position="1"/>
        <end position="29"/>
    </location>
</feature>
<dbReference type="EMBL" id="CAJNOU010000946">
    <property type="protein sequence ID" value="CAF1121051.1"/>
    <property type="molecule type" value="Genomic_DNA"/>
</dbReference>
<gene>
    <name evidence="5" type="ORF">SEV965_LOCUS16912</name>
</gene>
<feature type="domain" description="Arf-GAP" evidence="3">
    <location>
        <begin position="209"/>
        <end position="329"/>
    </location>
</feature>
<dbReference type="GO" id="GO:0007165">
    <property type="term" value="P:signal transduction"/>
    <property type="evidence" value="ECO:0007669"/>
    <property type="project" value="InterPro"/>
</dbReference>
<dbReference type="GO" id="GO:0005737">
    <property type="term" value="C:cytoplasm"/>
    <property type="evidence" value="ECO:0007669"/>
    <property type="project" value="TreeGrafter"/>
</dbReference>
<evidence type="ECO:0000259" key="3">
    <source>
        <dbReference type="PROSITE" id="PS50115"/>
    </source>
</evidence>
<sequence length="1262" mass="146461">MDNSLDLPSESPLSNSILKNRPTPIARTKVKPTNKAPLTIGLDDAVPLEDSHVVENPPHVSSKQLSSNNVKNDDSNVVFRQKKFYSSNRNNILACLPQENNNNNNHIYSNSLNISDKNLFYVTSSIFDDDSSSHSSSDQTLLSQHEKKNLTISNINQQKNPSLLKDQLNKSSPLESMDTKLNSISNLMENSSNTSIYSDDDSVVPNQTTVYLDRVRENSSNCRCADCNAENPTIAIMSWLLIICKKCAAIHHRLTSNFLRLQSLMTNTCDSDLIDLLHDYGNQFTNSLLENNSSKNSKPNINSTEFERKQYIRKKYIEKIYLQPYQSNHYTYTQDQLNKMLYENVETTDYKKTLHLIMLGADPNYSEKNFAIADHAQRHQQIKQMKIILANGGADPNYSEKNFAIADHAQRHQQIKQMKIILANGGIAEFDLMRTKFDDVNETIVYLSSRYGVLKELLTRYENDRLKVYPPTSKTDKLQRCVFEIDLNNVLAICNQTVNAVSLRCRLTNTPVININSQCTIIVDDQTSSNEYVWIFPNDLERSLWIREIIKRQYCYYQLIYSDFILLMKLNIQEGINAEKQQVTGIVYSGRFVICSDTIFDEVDLRKYLSLTYQKTKDFTGVVLCLVSKRFLYLSSPIIKLMDMLYSCLRQAIKVKTLTNLNEQILTSQNIPVIVERFIKFLFEHGLLAKGIYRQAGQESKIKQLLNECLEDPFTPTLTPENYTEHDVANALKRFLRQLDMPLLGTRENYNAWLRSTVDKTIKSEQLIQYYRALLKDLKKNFPIHYSTLRTMLMHIHTVAMLSEINCMTLSNLVSTFAPCLISQATLAPTNSINGIDDDRQISLDDMDMKRFANQNELIQQGLSNLTDSPQLTKLKRNRSFHTSRESLSSISTLSQFQLSPAYIHVAPSIQANFEIMTNLCKYYRELFDITDDEYEHERTCIEALISIRNNPSIPRKLDGAIVSVYFESRADAFNGYAMFIFEKETTADIIIDKLLKQIDKHDCFFWTLFEVIIDQNLERPMYSCENISEVLYRYRTYLSHELNLQATFVVKLNYIQFEKERLQQRQQDFNNQLVQCEYFDSLNERWTPCLWIFERAVLKIYRISNNINDKTLKTKLNFNQQELEQQPIIYSWSVEDIYLYIGTDCRFVDPFDMSQYRVLTILPPDINQSNQTELPFGISFRFADRNQMFSWYLELVHINGHDKWTRQASRSMPDGVNYLPLQNYHIPSSVMLTRKKSDVFKNKFITKGCHVASNFCKQLRK</sequence>
<dbReference type="SUPFAM" id="SSF48350">
    <property type="entry name" value="GTPase activation domain, GAP"/>
    <property type="match status" value="1"/>
</dbReference>
<dbReference type="InterPro" id="IPR037278">
    <property type="entry name" value="ARFGAP/RecO"/>
</dbReference>
<dbReference type="InterPro" id="IPR000198">
    <property type="entry name" value="RhoGAP_dom"/>
</dbReference>
<dbReference type="Pfam" id="PF01412">
    <property type="entry name" value="ArfGap"/>
    <property type="match status" value="1"/>
</dbReference>
<reference evidence="5" key="1">
    <citation type="submission" date="2021-02" db="EMBL/GenBank/DDBJ databases">
        <authorList>
            <person name="Nowell W R."/>
        </authorList>
    </citation>
    <scope>NUCLEOTIDE SEQUENCE</scope>
</reference>
<dbReference type="GO" id="GO:0008270">
    <property type="term" value="F:zinc ion binding"/>
    <property type="evidence" value="ECO:0007669"/>
    <property type="project" value="UniProtKB-KW"/>
</dbReference>
<dbReference type="Gene3D" id="1.10.220.150">
    <property type="entry name" value="Arf GTPase activating protein"/>
    <property type="match status" value="1"/>
</dbReference>
<protein>
    <submittedName>
        <fullName evidence="5">Uncharacterized protein</fullName>
    </submittedName>
</protein>
<organism evidence="5 6">
    <name type="scientific">Rotaria sordida</name>
    <dbReference type="NCBI Taxonomy" id="392033"/>
    <lineage>
        <taxon>Eukaryota</taxon>
        <taxon>Metazoa</taxon>
        <taxon>Spiralia</taxon>
        <taxon>Gnathifera</taxon>
        <taxon>Rotifera</taxon>
        <taxon>Eurotatoria</taxon>
        <taxon>Bdelloidea</taxon>
        <taxon>Philodinida</taxon>
        <taxon>Philodinidae</taxon>
        <taxon>Rotaria</taxon>
    </lineage>
</organism>